<dbReference type="Gene3D" id="3.40.30.10">
    <property type="entry name" value="Glutaredoxin"/>
    <property type="match status" value="1"/>
</dbReference>
<feature type="chain" id="PRO_5045477252" evidence="1">
    <location>
        <begin position="26"/>
        <end position="251"/>
    </location>
</feature>
<dbReference type="InterPro" id="IPR036249">
    <property type="entry name" value="Thioredoxin-like_sf"/>
</dbReference>
<gene>
    <name evidence="3" type="ORF">DESUT3_33430</name>
</gene>
<reference evidence="3 4" key="1">
    <citation type="journal article" date="2016" name="C (Basel)">
        <title>Selective Growth of and Electricity Production by Marine Exoelectrogenic Bacteria in Self-Aggregated Hydrogel of Microbially Reduced Graphene Oxide.</title>
        <authorList>
            <person name="Yoshida N."/>
            <person name="Goto Y."/>
            <person name="Miyata Y."/>
        </authorList>
    </citation>
    <scope>NUCLEOTIDE SEQUENCE [LARGE SCALE GENOMIC DNA]</scope>
    <source>
        <strain evidence="3 4">NIT-T3</strain>
    </source>
</reference>
<dbReference type="CDD" id="cd03024">
    <property type="entry name" value="DsbA_FrnE"/>
    <property type="match status" value="1"/>
</dbReference>
<dbReference type="Pfam" id="PF01323">
    <property type="entry name" value="DSBA"/>
    <property type="match status" value="1"/>
</dbReference>
<organism evidence="3 4">
    <name type="scientific">Desulfuromonas versatilis</name>
    <dbReference type="NCBI Taxonomy" id="2802975"/>
    <lineage>
        <taxon>Bacteria</taxon>
        <taxon>Pseudomonadati</taxon>
        <taxon>Thermodesulfobacteriota</taxon>
        <taxon>Desulfuromonadia</taxon>
        <taxon>Desulfuromonadales</taxon>
        <taxon>Desulfuromonadaceae</taxon>
        <taxon>Desulfuromonas</taxon>
    </lineage>
</organism>
<name>A0ABN6E3Z9_9BACT</name>
<feature type="signal peptide" evidence="1">
    <location>
        <begin position="1"/>
        <end position="25"/>
    </location>
</feature>
<keyword evidence="4" id="KW-1185">Reference proteome</keyword>
<dbReference type="PANTHER" id="PTHR13887:SF41">
    <property type="entry name" value="THIOREDOXIN SUPERFAMILY PROTEIN"/>
    <property type="match status" value="1"/>
</dbReference>
<dbReference type="EMBL" id="AP024355">
    <property type="protein sequence ID" value="BCR06274.1"/>
    <property type="molecule type" value="Genomic_DNA"/>
</dbReference>
<protein>
    <submittedName>
        <fullName evidence="3">DSBA oxidoreductase</fullName>
    </submittedName>
</protein>
<sequence>MTVKRVTIGLVVMISLALCCLSAFGGAELKPASIAETQKQKITITKVYDFACPWCYVSKRRLDQAMAQRPNIDFSINWIPFQLNPNMPREGRNRWEYYRNKFGEESDKKILEHHRRVGAGEDIAFCSDPEAMAPNTLAAHTLMYWGGQDPSVDTHVLAEKLYYSHHVACENIGDHDVLVRIAGEVGMDTTIVAQKLAAGDDQARVKEQINSVSSQGVRSVPYLVINNQYSMKGAQPVNALLEVFDLVTKRP</sequence>
<feature type="domain" description="DSBA-like thioredoxin" evidence="2">
    <location>
        <begin position="43"/>
        <end position="242"/>
    </location>
</feature>
<evidence type="ECO:0000313" key="3">
    <source>
        <dbReference type="EMBL" id="BCR06274.1"/>
    </source>
</evidence>
<evidence type="ECO:0000256" key="1">
    <source>
        <dbReference type="SAM" id="SignalP"/>
    </source>
</evidence>
<evidence type="ECO:0000313" key="4">
    <source>
        <dbReference type="Proteomes" id="UP001319827"/>
    </source>
</evidence>
<keyword evidence="1" id="KW-0732">Signal</keyword>
<dbReference type="Proteomes" id="UP001319827">
    <property type="component" value="Chromosome"/>
</dbReference>
<accession>A0ABN6E3Z9</accession>
<dbReference type="InterPro" id="IPR001853">
    <property type="entry name" value="DSBA-like_thioredoxin_dom"/>
</dbReference>
<dbReference type="SUPFAM" id="SSF52833">
    <property type="entry name" value="Thioredoxin-like"/>
    <property type="match status" value="1"/>
</dbReference>
<evidence type="ECO:0000259" key="2">
    <source>
        <dbReference type="Pfam" id="PF01323"/>
    </source>
</evidence>
<reference evidence="3 4" key="2">
    <citation type="journal article" date="2021" name="Int. J. Syst. Evol. Microbiol.">
        <title>Isolation and Polyphasic Characterization of Desulfuromonas versatilis sp. Nov., an Electrogenic Bacteria Capable of Versatile Metabolism Isolated from a Graphene Oxide-Reducing Enrichment Culture.</title>
        <authorList>
            <person name="Xie L."/>
            <person name="Yoshida N."/>
            <person name="Ishii S."/>
            <person name="Meng L."/>
        </authorList>
    </citation>
    <scope>NUCLEOTIDE SEQUENCE [LARGE SCALE GENOMIC DNA]</scope>
    <source>
        <strain evidence="3 4">NIT-T3</strain>
    </source>
</reference>
<dbReference type="PANTHER" id="PTHR13887">
    <property type="entry name" value="GLUTATHIONE S-TRANSFERASE KAPPA"/>
    <property type="match status" value="1"/>
</dbReference>
<proteinExistence type="predicted"/>